<sequence length="719" mass="77983">MAGRDLIFALDIGTRSVVGLVGRYGDNGLEILATEQMEHANRAMLDGQIHDVVQVASVITKVKQSLEQQVGPLHKVAVAAAGRALKTVRSKVERETNGERMTKDLVLAMELSAVQQAERQLQATMPDAARYHCVGYTVIHYLLDDSPIGSLIDQSGLVASVEIIATFLPRVVIDSLQFALERSELEMAALTLEPIAAINALIPPSMRKLNLVLVDIGAGTSDIAITAEGTVTAYGMVPFAGDEITEALSHKYLLDFPVAESVKRRLLLNGSVSFTDVLGIESELPSRDVIASIDPEVTDLARRIANEIRQLNGKFPQAVMLVGGGSQTPLLPQRLAEVLGLPKERVAIRGADAIGQLLTKNEKLSGPDAVTPVGIALAAIHAPVSSVSVRVNGQAVRLFEFRQVTIGDALLAADIEIRKLHGRPGMALTVEVHGLMKTLKGTLGTPASLLLNNQPAHLDDTVQHGDEIEIMEGKPGMDAQGVISDVLPDCQPYTITVNGEERLIHPVIRMNGQIVTPDTPLADRAQITMHLPEALIDVLPVLGYEPEAFRDHSASVTINGEIRTVRVEGGKILNNGTPVPLHSTLRPGDQLAIISEKRSEIRLRDVLNAEEYERQSIQVIVNGNRVQLFGPAPSLELNGKPAAPDDLVPEFATLTVRREPWIPVFSHIFQYVHIDRDRPANAINLRMELNGEKAEFSAPLKDGDLILIEWLFKDSQEVG</sequence>
<dbReference type="PANTHER" id="PTHR32432:SF3">
    <property type="entry name" value="ETHANOLAMINE UTILIZATION PROTEIN EUTJ"/>
    <property type="match status" value="1"/>
</dbReference>
<name>A0ABV9Q5Q6_9BACL</name>
<dbReference type="EMBL" id="JBHSHC010000147">
    <property type="protein sequence ID" value="MFC4769831.1"/>
    <property type="molecule type" value="Genomic_DNA"/>
</dbReference>
<dbReference type="GO" id="GO:0051301">
    <property type="term" value="P:cell division"/>
    <property type="evidence" value="ECO:0007669"/>
    <property type="project" value="UniProtKB-KW"/>
</dbReference>
<dbReference type="InterPro" id="IPR043129">
    <property type="entry name" value="ATPase_NBD"/>
</dbReference>
<dbReference type="InterPro" id="IPR050696">
    <property type="entry name" value="FtsA/MreB"/>
</dbReference>
<evidence type="ECO:0000313" key="3">
    <source>
        <dbReference type="Proteomes" id="UP001596002"/>
    </source>
</evidence>
<feature type="domain" description="SHS2" evidence="1">
    <location>
        <begin position="7"/>
        <end position="201"/>
    </location>
</feature>
<evidence type="ECO:0000313" key="2">
    <source>
        <dbReference type="EMBL" id="MFC4769831.1"/>
    </source>
</evidence>
<dbReference type="Gene3D" id="3.30.420.40">
    <property type="match status" value="2"/>
</dbReference>
<reference evidence="3" key="1">
    <citation type="journal article" date="2019" name="Int. J. Syst. Evol. Microbiol.">
        <title>The Global Catalogue of Microorganisms (GCM) 10K type strain sequencing project: providing services to taxonomists for standard genome sequencing and annotation.</title>
        <authorList>
            <consortium name="The Broad Institute Genomics Platform"/>
            <consortium name="The Broad Institute Genome Sequencing Center for Infectious Disease"/>
            <person name="Wu L."/>
            <person name="Ma J."/>
        </authorList>
    </citation>
    <scope>NUCLEOTIDE SEQUENCE [LARGE SCALE GENOMIC DNA]</scope>
    <source>
        <strain evidence="3">WYCCWR 12678</strain>
    </source>
</reference>
<dbReference type="Proteomes" id="UP001596002">
    <property type="component" value="Unassembled WGS sequence"/>
</dbReference>
<evidence type="ECO:0000259" key="1">
    <source>
        <dbReference type="SMART" id="SM00842"/>
    </source>
</evidence>
<comment type="caution">
    <text evidence="2">The sequence shown here is derived from an EMBL/GenBank/DDBJ whole genome shotgun (WGS) entry which is preliminary data.</text>
</comment>
<dbReference type="PANTHER" id="PTHR32432">
    <property type="entry name" value="CELL DIVISION PROTEIN FTSA-RELATED"/>
    <property type="match status" value="1"/>
</dbReference>
<organism evidence="2 3">
    <name type="scientific">Effusibacillus consociatus</name>
    <dbReference type="NCBI Taxonomy" id="1117041"/>
    <lineage>
        <taxon>Bacteria</taxon>
        <taxon>Bacillati</taxon>
        <taxon>Bacillota</taxon>
        <taxon>Bacilli</taxon>
        <taxon>Bacillales</taxon>
        <taxon>Alicyclobacillaceae</taxon>
        <taxon>Effusibacillus</taxon>
    </lineage>
</organism>
<keyword evidence="2" id="KW-0132">Cell division</keyword>
<dbReference type="SMART" id="SM00842">
    <property type="entry name" value="FtsA"/>
    <property type="match status" value="1"/>
</dbReference>
<gene>
    <name evidence="2" type="ORF">ACFO8Q_21220</name>
</gene>
<dbReference type="SUPFAM" id="SSF53067">
    <property type="entry name" value="Actin-like ATPase domain"/>
    <property type="match status" value="2"/>
</dbReference>
<keyword evidence="2" id="KW-0131">Cell cycle</keyword>
<protein>
    <submittedName>
        <fullName evidence="2">Cell division protein FtsA</fullName>
    </submittedName>
</protein>
<dbReference type="RefSeq" id="WP_380028788.1">
    <property type="nucleotide sequence ID" value="NZ_JBHSHC010000147.1"/>
</dbReference>
<accession>A0ABV9Q5Q6</accession>
<keyword evidence="3" id="KW-1185">Reference proteome</keyword>
<proteinExistence type="predicted"/>
<dbReference type="InterPro" id="IPR003494">
    <property type="entry name" value="SHS2_FtsA"/>
</dbReference>
<dbReference type="Pfam" id="PF14450">
    <property type="entry name" value="FtsA"/>
    <property type="match status" value="1"/>
</dbReference>
<dbReference type="CDD" id="cd24004">
    <property type="entry name" value="ASKHA_NBD_PilM-like"/>
    <property type="match status" value="1"/>
</dbReference>